<keyword evidence="2" id="KW-0238">DNA-binding</keyword>
<evidence type="ECO:0000313" key="6">
    <source>
        <dbReference type="Proteomes" id="UP000002725"/>
    </source>
</evidence>
<feature type="domain" description="HTH marR-type" evidence="4">
    <location>
        <begin position="12"/>
        <end position="144"/>
    </location>
</feature>
<dbReference type="RefSeq" id="WP_012505386.1">
    <property type="nucleotide sequence ID" value="NC_011059.1"/>
</dbReference>
<dbReference type="KEGG" id="paa:Paes_0803"/>
<dbReference type="GO" id="GO:0003677">
    <property type="term" value="F:DNA binding"/>
    <property type="evidence" value="ECO:0007669"/>
    <property type="project" value="UniProtKB-KW"/>
</dbReference>
<dbReference type="PROSITE" id="PS01117">
    <property type="entry name" value="HTH_MARR_1"/>
    <property type="match status" value="1"/>
</dbReference>
<evidence type="ECO:0000313" key="5">
    <source>
        <dbReference type="EMBL" id="ACF45849.1"/>
    </source>
</evidence>
<dbReference type="PANTHER" id="PTHR33164:SF89">
    <property type="entry name" value="MARR FAMILY REGULATORY PROTEIN"/>
    <property type="match status" value="1"/>
</dbReference>
<dbReference type="STRING" id="290512.Paes_0803"/>
<proteinExistence type="predicted"/>
<keyword evidence="1" id="KW-0805">Transcription regulation</keyword>
<evidence type="ECO:0000259" key="4">
    <source>
        <dbReference type="PROSITE" id="PS50995"/>
    </source>
</evidence>
<dbReference type="InterPro" id="IPR036390">
    <property type="entry name" value="WH_DNA-bd_sf"/>
</dbReference>
<name>B4S712_PROA2</name>
<evidence type="ECO:0000256" key="3">
    <source>
        <dbReference type="ARBA" id="ARBA00023163"/>
    </source>
</evidence>
<dbReference type="PROSITE" id="PS50995">
    <property type="entry name" value="HTH_MARR_2"/>
    <property type="match status" value="1"/>
</dbReference>
<dbReference type="Gene3D" id="1.10.10.10">
    <property type="entry name" value="Winged helix-like DNA-binding domain superfamily/Winged helix DNA-binding domain"/>
    <property type="match status" value="1"/>
</dbReference>
<reference evidence="5" key="1">
    <citation type="submission" date="2008-06" db="EMBL/GenBank/DDBJ databases">
        <title>Complete sequence of chromosome of Prosthecochloris aestuarii DSM 271.</title>
        <authorList>
            <consortium name="US DOE Joint Genome Institute"/>
            <person name="Lucas S."/>
            <person name="Copeland A."/>
            <person name="Lapidus A."/>
            <person name="Glavina del Rio T."/>
            <person name="Dalin E."/>
            <person name="Tice H."/>
            <person name="Bruce D."/>
            <person name="Goodwin L."/>
            <person name="Pitluck S."/>
            <person name="Schmutz J."/>
            <person name="Larimer F."/>
            <person name="Land M."/>
            <person name="Hauser L."/>
            <person name="Kyrpides N."/>
            <person name="Anderson I."/>
            <person name="Liu Z."/>
            <person name="Li T."/>
            <person name="Zhao F."/>
            <person name="Overmann J."/>
            <person name="Bryant D.A."/>
            <person name="Richardson P."/>
        </authorList>
    </citation>
    <scope>NUCLEOTIDE SEQUENCE [LARGE SCALE GENOMIC DNA]</scope>
    <source>
        <strain evidence="5">DSM 271</strain>
    </source>
</reference>
<gene>
    <name evidence="5" type="ordered locus">Paes_0803</name>
</gene>
<evidence type="ECO:0000256" key="2">
    <source>
        <dbReference type="ARBA" id="ARBA00023125"/>
    </source>
</evidence>
<accession>B4S712</accession>
<dbReference type="GO" id="GO:0006950">
    <property type="term" value="P:response to stress"/>
    <property type="evidence" value="ECO:0007669"/>
    <property type="project" value="TreeGrafter"/>
</dbReference>
<sequence>MPQDTSRDNDPSVNGLHALRRIIRALDVYSRKLYRECHITSPQILCLRNLSDTTSQTLSSLASQLHLSVSTVNGIVDRLESRGLLHRSRSMEDQRKVMIGITPAGQNLLKTVPELMHDQFAQAFRKMADQDQCTLSELLEKLAGHLDMPVDDPGSNPEISYPSHAIITNSGTDYQLH</sequence>
<keyword evidence="6" id="KW-1185">Reference proteome</keyword>
<dbReference type="Proteomes" id="UP000002725">
    <property type="component" value="Chromosome"/>
</dbReference>
<dbReference type="SMART" id="SM00347">
    <property type="entry name" value="HTH_MARR"/>
    <property type="match status" value="1"/>
</dbReference>
<evidence type="ECO:0000256" key="1">
    <source>
        <dbReference type="ARBA" id="ARBA00023015"/>
    </source>
</evidence>
<dbReference type="InterPro" id="IPR036388">
    <property type="entry name" value="WH-like_DNA-bd_sf"/>
</dbReference>
<organism evidence="5 6">
    <name type="scientific">Prosthecochloris aestuarii (strain DSM 271 / SK 413)</name>
    <dbReference type="NCBI Taxonomy" id="290512"/>
    <lineage>
        <taxon>Bacteria</taxon>
        <taxon>Pseudomonadati</taxon>
        <taxon>Chlorobiota</taxon>
        <taxon>Chlorobiia</taxon>
        <taxon>Chlorobiales</taxon>
        <taxon>Chlorobiaceae</taxon>
        <taxon>Prosthecochloris</taxon>
    </lineage>
</organism>
<dbReference type="InterPro" id="IPR000835">
    <property type="entry name" value="HTH_MarR-typ"/>
</dbReference>
<dbReference type="GO" id="GO:0003700">
    <property type="term" value="F:DNA-binding transcription factor activity"/>
    <property type="evidence" value="ECO:0007669"/>
    <property type="project" value="InterPro"/>
</dbReference>
<keyword evidence="3" id="KW-0804">Transcription</keyword>
<dbReference type="HOGENOM" id="CLU_083287_27_7_10"/>
<dbReference type="InterPro" id="IPR039422">
    <property type="entry name" value="MarR/SlyA-like"/>
</dbReference>
<dbReference type="Pfam" id="PF01047">
    <property type="entry name" value="MarR"/>
    <property type="match status" value="1"/>
</dbReference>
<dbReference type="AlphaFoldDB" id="B4S712"/>
<dbReference type="PRINTS" id="PR00598">
    <property type="entry name" value="HTHMARR"/>
</dbReference>
<dbReference type="InterPro" id="IPR023187">
    <property type="entry name" value="Tscrpt_reg_MarR-type_CS"/>
</dbReference>
<dbReference type="PANTHER" id="PTHR33164">
    <property type="entry name" value="TRANSCRIPTIONAL REGULATOR, MARR FAMILY"/>
    <property type="match status" value="1"/>
</dbReference>
<dbReference type="eggNOG" id="COG1846">
    <property type="taxonomic scope" value="Bacteria"/>
</dbReference>
<protein>
    <submittedName>
        <fullName evidence="5">Transcriptional regulator, MarR family</fullName>
    </submittedName>
</protein>
<dbReference type="EMBL" id="CP001108">
    <property type="protein sequence ID" value="ACF45849.1"/>
    <property type="molecule type" value="Genomic_DNA"/>
</dbReference>
<dbReference type="SUPFAM" id="SSF46785">
    <property type="entry name" value="Winged helix' DNA-binding domain"/>
    <property type="match status" value="1"/>
</dbReference>